<feature type="transmembrane region" description="Helical" evidence="7">
    <location>
        <begin position="98"/>
        <end position="120"/>
    </location>
</feature>
<evidence type="ECO:0000256" key="6">
    <source>
        <dbReference type="SAM" id="MobiDB-lite"/>
    </source>
</evidence>
<feature type="domain" description="Rhodopsin" evidence="8">
    <location>
        <begin position="34"/>
        <end position="275"/>
    </location>
</feature>
<evidence type="ECO:0000256" key="5">
    <source>
        <dbReference type="ARBA" id="ARBA00038359"/>
    </source>
</evidence>
<organism evidence="9 10">
    <name type="scientific">Aspergillus oryzae</name>
    <name type="common">Yellow koji mold</name>
    <dbReference type="NCBI Taxonomy" id="5062"/>
    <lineage>
        <taxon>Eukaryota</taxon>
        <taxon>Fungi</taxon>
        <taxon>Dikarya</taxon>
        <taxon>Ascomycota</taxon>
        <taxon>Pezizomycotina</taxon>
        <taxon>Eurotiomycetes</taxon>
        <taxon>Eurotiomycetidae</taxon>
        <taxon>Eurotiales</taxon>
        <taxon>Aspergillaceae</taxon>
        <taxon>Aspergillus</taxon>
        <taxon>Aspergillus subgen. Circumdati</taxon>
    </lineage>
</organism>
<dbReference type="InterPro" id="IPR052337">
    <property type="entry name" value="SAT4-like"/>
</dbReference>
<dbReference type="PANTHER" id="PTHR33048">
    <property type="entry name" value="PTH11-LIKE INTEGRAL MEMBRANE PROTEIN (AFU_ORTHOLOGUE AFUA_5G11245)"/>
    <property type="match status" value="1"/>
</dbReference>
<evidence type="ECO:0000256" key="4">
    <source>
        <dbReference type="ARBA" id="ARBA00023136"/>
    </source>
</evidence>
<feature type="transmembrane region" description="Helical" evidence="7">
    <location>
        <begin position="50"/>
        <end position="78"/>
    </location>
</feature>
<evidence type="ECO:0000256" key="3">
    <source>
        <dbReference type="ARBA" id="ARBA00022989"/>
    </source>
</evidence>
<sequence length="674" mass="73901">MSESSGNKDVAYCGDSLMGVSIAIGVVQILVVAARFYARYLQRVACAVDDYLIIPSLIASLGQSALYIVLLKIGGLGYHLEYVMQTPEKLVNLQKGLVANQILDFPFTVTPAKISILLFYIRIFSTPKFRMIAYAAGFIVLGHGIGVFFAAIFQCSPVQYAWDKTIEGGSCFDQQAFYRYVSPPNILTDVLILVMPLPFVWKLHTRMTQKLALTGVFLLGGLGTVASILRMTIFFQENALTDPTWASVNLGIWTVLEAGIIIISACLPSIWPLIVRILPRKLVSKHSSKTRGHRYTASNVKAKVGDGFSRLGENVTGETDKWPLDVNPLHESPLASIHGQGLVKGDSISLRSLNGTRQEPRYSWVHDVRFLATHHDPKLVLDRYRNKLDQKAQQEGHGSVESLKDAYKEKIDDFRRKASTIVTPEPSKPTPSPSTSATHPPPPPPSPQANAASEASGKSSTGIKPLSSFIDVEKVLDLPPKEIEAIWRLRHASNPHSVCAVIPVETYQRIASAARQNPQFVLPLPRTQPEADQPEQQGDEAAGAGAEIHFLQWAFHPAAPTVTSGPLATSHTSTVIFTQLAAYQLHGSYAQPHTTITHHLDLADEKGLVLMHGQIMPNSGITSTDATWLVSCVQRFYDFGGQASGRKGELLRSFTKGDTNVFKLEALLEEAEKL</sequence>
<dbReference type="InterPro" id="IPR049326">
    <property type="entry name" value="Rhodopsin_dom_fungi"/>
</dbReference>
<protein>
    <recommendedName>
        <fullName evidence="8">Rhodopsin domain-containing protein</fullName>
    </recommendedName>
</protein>
<feature type="transmembrane region" description="Helical" evidence="7">
    <location>
        <begin position="250"/>
        <end position="275"/>
    </location>
</feature>
<accession>A0A1S9DWS5</accession>
<dbReference type="VEuPathDB" id="FungiDB:AO090005000160"/>
<gene>
    <name evidence="9" type="ORF">OAory_01012400</name>
</gene>
<keyword evidence="3 7" id="KW-1133">Transmembrane helix</keyword>
<dbReference type="GO" id="GO:0016020">
    <property type="term" value="C:membrane"/>
    <property type="evidence" value="ECO:0007669"/>
    <property type="project" value="UniProtKB-SubCell"/>
</dbReference>
<evidence type="ECO:0000313" key="9">
    <source>
        <dbReference type="EMBL" id="OOO13491.1"/>
    </source>
</evidence>
<evidence type="ECO:0000256" key="1">
    <source>
        <dbReference type="ARBA" id="ARBA00004141"/>
    </source>
</evidence>
<feature type="region of interest" description="Disordered" evidence="6">
    <location>
        <begin position="415"/>
        <end position="464"/>
    </location>
</feature>
<dbReference type="GO" id="GO:0005739">
    <property type="term" value="C:mitochondrion"/>
    <property type="evidence" value="ECO:0007669"/>
    <property type="project" value="InterPro"/>
</dbReference>
<dbReference type="Proteomes" id="UP000190312">
    <property type="component" value="Unassembled WGS sequence"/>
</dbReference>
<dbReference type="OrthoDB" id="5417844at2759"/>
<feature type="transmembrane region" description="Helical" evidence="7">
    <location>
        <begin position="20"/>
        <end position="38"/>
    </location>
</feature>
<evidence type="ECO:0000256" key="7">
    <source>
        <dbReference type="SAM" id="Phobius"/>
    </source>
</evidence>
<evidence type="ECO:0000256" key="2">
    <source>
        <dbReference type="ARBA" id="ARBA00022692"/>
    </source>
</evidence>
<dbReference type="Pfam" id="PF06644">
    <property type="entry name" value="ATP11"/>
    <property type="match status" value="1"/>
</dbReference>
<feature type="transmembrane region" description="Helical" evidence="7">
    <location>
        <begin position="211"/>
        <end position="230"/>
    </location>
</feature>
<keyword evidence="2 7" id="KW-0812">Transmembrane</keyword>
<feature type="transmembrane region" description="Helical" evidence="7">
    <location>
        <begin position="186"/>
        <end position="204"/>
    </location>
</feature>
<evidence type="ECO:0000313" key="10">
    <source>
        <dbReference type="Proteomes" id="UP000190312"/>
    </source>
</evidence>
<comment type="similarity">
    <text evidence="5">Belongs to the SAT4 family.</text>
</comment>
<comment type="caution">
    <text evidence="9">The sequence shown here is derived from an EMBL/GenBank/DDBJ whole genome shotgun (WGS) entry which is preliminary data.</text>
</comment>
<proteinExistence type="inferred from homology"/>
<dbReference type="Pfam" id="PF20684">
    <property type="entry name" value="Fung_rhodopsin"/>
    <property type="match status" value="1"/>
</dbReference>
<dbReference type="PANTHER" id="PTHR33048:SF47">
    <property type="entry name" value="INTEGRAL MEMBRANE PROTEIN-RELATED"/>
    <property type="match status" value="1"/>
</dbReference>
<comment type="subcellular location">
    <subcellularLocation>
        <location evidence="1">Membrane</location>
        <topology evidence="1">Multi-pass membrane protein</topology>
    </subcellularLocation>
</comment>
<dbReference type="EMBL" id="MKZY01000002">
    <property type="protein sequence ID" value="OOO13491.1"/>
    <property type="molecule type" value="Genomic_DNA"/>
</dbReference>
<dbReference type="InterPro" id="IPR010591">
    <property type="entry name" value="ATP11"/>
</dbReference>
<name>A0A1S9DWS5_ASPOZ</name>
<dbReference type="eggNOG" id="KOG3281">
    <property type="taxonomic scope" value="Eukaryota"/>
</dbReference>
<dbReference type="AlphaFoldDB" id="A0A1S9DWS5"/>
<reference evidence="9 10" key="1">
    <citation type="submission" date="2016-10" db="EMBL/GenBank/DDBJ databases">
        <title>Genome sequencing of Aspergillus oryzae BCC7051.</title>
        <authorList>
            <person name="Thammarongtham C."/>
            <person name="Vorapreeda T."/>
            <person name="Nookaew I."/>
            <person name="Srisuk T."/>
            <person name="Land M."/>
            <person name="Jeennor S."/>
            <person name="Laoteng K."/>
        </authorList>
    </citation>
    <scope>NUCLEOTIDE SEQUENCE [LARGE SCALE GENOMIC DNA]</scope>
    <source>
        <strain evidence="9 10">BCC7051</strain>
    </source>
</reference>
<evidence type="ECO:0000259" key="8">
    <source>
        <dbReference type="Pfam" id="PF20684"/>
    </source>
</evidence>
<dbReference type="GO" id="GO:0065003">
    <property type="term" value="P:protein-containing complex assembly"/>
    <property type="evidence" value="ECO:0007669"/>
    <property type="project" value="InterPro"/>
</dbReference>
<feature type="transmembrane region" description="Helical" evidence="7">
    <location>
        <begin position="132"/>
        <end position="153"/>
    </location>
</feature>
<keyword evidence="4 7" id="KW-0472">Membrane</keyword>